<dbReference type="PANTHER" id="PTHR11188:SF17">
    <property type="entry name" value="FI21816P1"/>
    <property type="match status" value="1"/>
</dbReference>
<dbReference type="InterPro" id="IPR023795">
    <property type="entry name" value="Serpin_CS"/>
</dbReference>
<organism evidence="3 4">
    <name type="scientific">Rotaria magnacalcarata</name>
    <dbReference type="NCBI Taxonomy" id="392030"/>
    <lineage>
        <taxon>Eukaryota</taxon>
        <taxon>Metazoa</taxon>
        <taxon>Spiralia</taxon>
        <taxon>Gnathifera</taxon>
        <taxon>Rotifera</taxon>
        <taxon>Eurotatoria</taxon>
        <taxon>Bdelloidea</taxon>
        <taxon>Philodinida</taxon>
        <taxon>Philodinidae</taxon>
        <taxon>Rotaria</taxon>
    </lineage>
</organism>
<comment type="caution">
    <text evidence="3">The sequence shown here is derived from an EMBL/GenBank/DDBJ whole genome shotgun (WGS) entry which is preliminary data.</text>
</comment>
<dbReference type="InterPro" id="IPR036186">
    <property type="entry name" value="Serpin_sf"/>
</dbReference>
<evidence type="ECO:0000259" key="1">
    <source>
        <dbReference type="Pfam" id="PF00079"/>
    </source>
</evidence>
<dbReference type="Gene3D" id="3.30.497.10">
    <property type="entry name" value="Antithrombin, subunit I, domain 2"/>
    <property type="match status" value="1"/>
</dbReference>
<dbReference type="InterPro" id="IPR014756">
    <property type="entry name" value="Ig_E-set"/>
</dbReference>
<accession>A0A819MWX4</accession>
<sequence length="332" mass="38263">MKLNDIFDGNRANLKGLSMKKNIFLSNLIHKTYITVDEKGVRAAATPIVRIMLTTSTRPDVNFLCNKPFIYAIRYKQTTLFMGRISLFSNSTDEQQQQQQQQLTFPPGKNSWPFSFSLPEFLPPSATQLKSYSQYIEYSIDFEIMRPRLCRRNIEKTFVIPVQNSLRIAADRQVQDQKENQNVVSLRGYLENNVVVTGTTFTLHFEVDNPNGSTINKISTYLVQNRQFAASPKEQFIINEHKIKDPQRLQKNQVKDKIDFILPTTLPATCSYRLPSWLPVQDIDIDYYVLIQLHMNRSIEDIVLELPVIVTAVTEPTIDIPPSYESIFSTTQ</sequence>
<dbReference type="Pfam" id="PF00079">
    <property type="entry name" value="Serpin"/>
    <property type="match status" value="1"/>
</dbReference>
<dbReference type="Gene3D" id="2.60.40.640">
    <property type="match status" value="2"/>
</dbReference>
<feature type="domain" description="Arrestin C-terminal-like" evidence="2">
    <location>
        <begin position="184"/>
        <end position="312"/>
    </location>
</feature>
<name>A0A819MWX4_9BILA</name>
<dbReference type="PANTHER" id="PTHR11188">
    <property type="entry name" value="ARRESTIN DOMAIN CONTAINING PROTEIN"/>
    <property type="match status" value="1"/>
</dbReference>
<reference evidence="3" key="1">
    <citation type="submission" date="2021-02" db="EMBL/GenBank/DDBJ databases">
        <authorList>
            <person name="Nowell W R."/>
        </authorList>
    </citation>
    <scope>NUCLEOTIDE SEQUENCE</scope>
</reference>
<dbReference type="InterPro" id="IPR014752">
    <property type="entry name" value="Arrestin-like_C"/>
</dbReference>
<evidence type="ECO:0000313" key="4">
    <source>
        <dbReference type="Proteomes" id="UP000663842"/>
    </source>
</evidence>
<evidence type="ECO:0000259" key="2">
    <source>
        <dbReference type="Pfam" id="PF02752"/>
    </source>
</evidence>
<dbReference type="EMBL" id="CAJOBF010001803">
    <property type="protein sequence ID" value="CAF3985027.1"/>
    <property type="molecule type" value="Genomic_DNA"/>
</dbReference>
<protein>
    <recommendedName>
        <fullName evidence="5">Arrestin C-terminal-like domain-containing protein</fullName>
    </recommendedName>
</protein>
<dbReference type="InterPro" id="IPR050357">
    <property type="entry name" value="Arrestin_domain-protein"/>
</dbReference>
<dbReference type="InterPro" id="IPR011022">
    <property type="entry name" value="Arrestin_C-like"/>
</dbReference>
<dbReference type="SUPFAM" id="SSF56574">
    <property type="entry name" value="Serpins"/>
    <property type="match status" value="1"/>
</dbReference>
<dbReference type="SUPFAM" id="SSF81296">
    <property type="entry name" value="E set domains"/>
    <property type="match status" value="1"/>
</dbReference>
<proteinExistence type="predicted"/>
<dbReference type="InterPro" id="IPR042178">
    <property type="entry name" value="Serpin_sf_1"/>
</dbReference>
<gene>
    <name evidence="3" type="ORF">UXM345_LOCUS15270</name>
</gene>
<dbReference type="Pfam" id="PF02752">
    <property type="entry name" value="Arrestin_C"/>
    <property type="match status" value="1"/>
</dbReference>
<dbReference type="InterPro" id="IPR023796">
    <property type="entry name" value="Serpin_dom"/>
</dbReference>
<dbReference type="Proteomes" id="UP000663842">
    <property type="component" value="Unassembled WGS sequence"/>
</dbReference>
<feature type="domain" description="Serpin" evidence="1">
    <location>
        <begin position="1"/>
        <end position="85"/>
    </location>
</feature>
<dbReference type="GO" id="GO:0005737">
    <property type="term" value="C:cytoplasm"/>
    <property type="evidence" value="ECO:0007669"/>
    <property type="project" value="TreeGrafter"/>
</dbReference>
<evidence type="ECO:0000313" key="3">
    <source>
        <dbReference type="EMBL" id="CAF3985027.1"/>
    </source>
</evidence>
<dbReference type="AlphaFoldDB" id="A0A819MWX4"/>
<dbReference type="PROSITE" id="PS00284">
    <property type="entry name" value="SERPIN"/>
    <property type="match status" value="1"/>
</dbReference>
<evidence type="ECO:0008006" key="5">
    <source>
        <dbReference type="Google" id="ProtNLM"/>
    </source>
</evidence>
<dbReference type="GO" id="GO:0015031">
    <property type="term" value="P:protein transport"/>
    <property type="evidence" value="ECO:0007669"/>
    <property type="project" value="TreeGrafter"/>
</dbReference>